<evidence type="ECO:0000259" key="1">
    <source>
        <dbReference type="Pfam" id="PF08000"/>
    </source>
</evidence>
<feature type="domain" description="Bacterial Pleckstrin homology" evidence="1">
    <location>
        <begin position="33"/>
        <end position="132"/>
    </location>
</feature>
<protein>
    <recommendedName>
        <fullName evidence="1">Bacterial Pleckstrin homology domain-containing protein</fullName>
    </recommendedName>
</protein>
<dbReference type="InterPro" id="IPR012544">
    <property type="entry name" value="PHb"/>
</dbReference>
<accession>A0A8T1VAT7</accession>
<dbReference type="PANTHER" id="PTHR35796">
    <property type="entry name" value="HYPOTHETICAL CYTOSOLIC PROTEIN"/>
    <property type="match status" value="1"/>
</dbReference>
<sequence>MGNTNTTIKGLAADIAGTTDICEVVDDLSKTWAASYLLPEEEILYALQSVRQEFSFTTRALIKVTAETSTTTKKLVERLEYKTHRVQDVRFQSTGVVDRDCELKLTVGTDKFSIDIARDQQEHVKGFYKALVLLGHQQEENEQQWELARQAVVTAADTVKISGAGRESLNQQSDDTLAWMQAQYTRTHPHSYKEIIVAALDAARAEREKSEE</sequence>
<organism evidence="2 3">
    <name type="scientific">Phytophthora boehmeriae</name>
    <dbReference type="NCBI Taxonomy" id="109152"/>
    <lineage>
        <taxon>Eukaryota</taxon>
        <taxon>Sar</taxon>
        <taxon>Stramenopiles</taxon>
        <taxon>Oomycota</taxon>
        <taxon>Peronosporomycetes</taxon>
        <taxon>Peronosporales</taxon>
        <taxon>Peronosporaceae</taxon>
        <taxon>Phytophthora</taxon>
    </lineage>
</organism>
<dbReference type="Pfam" id="PF08000">
    <property type="entry name" value="bPH_1"/>
    <property type="match status" value="1"/>
</dbReference>
<evidence type="ECO:0000313" key="3">
    <source>
        <dbReference type="Proteomes" id="UP000693981"/>
    </source>
</evidence>
<proteinExistence type="predicted"/>
<gene>
    <name evidence="2" type="ORF">PHYBOEH_000920</name>
</gene>
<dbReference type="PANTHER" id="PTHR35796:SF3">
    <property type="entry name" value="BHLH DOMAIN-CONTAINING PROTEIN"/>
    <property type="match status" value="1"/>
</dbReference>
<keyword evidence="3" id="KW-1185">Reference proteome</keyword>
<comment type="caution">
    <text evidence="2">The sequence shown here is derived from an EMBL/GenBank/DDBJ whole genome shotgun (WGS) entry which is preliminary data.</text>
</comment>
<dbReference type="Proteomes" id="UP000693981">
    <property type="component" value="Unassembled WGS sequence"/>
</dbReference>
<dbReference type="EMBL" id="JAGDFL010001173">
    <property type="protein sequence ID" value="KAG7377383.1"/>
    <property type="molecule type" value="Genomic_DNA"/>
</dbReference>
<dbReference type="AlphaFoldDB" id="A0A8T1VAT7"/>
<reference evidence="2" key="1">
    <citation type="submission" date="2021-02" db="EMBL/GenBank/DDBJ databases">
        <authorList>
            <person name="Palmer J.M."/>
        </authorList>
    </citation>
    <scope>NUCLEOTIDE SEQUENCE</scope>
    <source>
        <strain evidence="2">SCRP23</strain>
    </source>
</reference>
<name>A0A8T1VAT7_9STRA</name>
<dbReference type="OrthoDB" id="2096634at2759"/>
<evidence type="ECO:0000313" key="2">
    <source>
        <dbReference type="EMBL" id="KAG7377383.1"/>
    </source>
</evidence>